<keyword evidence="2" id="KW-1185">Reference proteome</keyword>
<sequence length="138" mass="15690">MTPIKASRLDGLLTLFFQKYWHTVGQDIGAFCLEVLNGGTSLKEINRTHIVLIPKITNQTSLGLVLFKIISKIVVNQFQNVLNECIDEAQSAFVLRRLITYNILLAFELLNSFKQKRTGQKGLFALKLDMSKAYDRVE</sequence>
<evidence type="ECO:0000313" key="2">
    <source>
        <dbReference type="Proteomes" id="UP000325315"/>
    </source>
</evidence>
<protein>
    <submittedName>
        <fullName evidence="1">Reverse transcriptase</fullName>
    </submittedName>
</protein>
<keyword evidence="1" id="KW-0808">Transferase</keyword>
<dbReference type="Proteomes" id="UP000325315">
    <property type="component" value="Unassembled WGS sequence"/>
</dbReference>
<dbReference type="GO" id="GO:0003964">
    <property type="term" value="F:RNA-directed DNA polymerase activity"/>
    <property type="evidence" value="ECO:0007669"/>
    <property type="project" value="UniProtKB-KW"/>
</dbReference>
<name>A0A5B6VKF8_9ROSI</name>
<dbReference type="InterPro" id="IPR052343">
    <property type="entry name" value="Retrotransposon-Effector_Assoc"/>
</dbReference>
<reference evidence="2" key="1">
    <citation type="journal article" date="2019" name="Plant Biotechnol. J.">
        <title>Genome sequencing of the Australian wild diploid species Gossypium australe highlights disease resistance and delayed gland morphogenesis.</title>
        <authorList>
            <person name="Cai Y."/>
            <person name="Cai X."/>
            <person name="Wang Q."/>
            <person name="Wang P."/>
            <person name="Zhang Y."/>
            <person name="Cai C."/>
            <person name="Xu Y."/>
            <person name="Wang K."/>
            <person name="Zhou Z."/>
            <person name="Wang C."/>
            <person name="Geng S."/>
            <person name="Li B."/>
            <person name="Dong Q."/>
            <person name="Hou Y."/>
            <person name="Wang H."/>
            <person name="Ai P."/>
            <person name="Liu Z."/>
            <person name="Yi F."/>
            <person name="Sun M."/>
            <person name="An G."/>
            <person name="Cheng J."/>
            <person name="Zhang Y."/>
            <person name="Shi Q."/>
            <person name="Xie Y."/>
            <person name="Shi X."/>
            <person name="Chang Y."/>
            <person name="Huang F."/>
            <person name="Chen Y."/>
            <person name="Hong S."/>
            <person name="Mi L."/>
            <person name="Sun Q."/>
            <person name="Zhang L."/>
            <person name="Zhou B."/>
            <person name="Peng R."/>
            <person name="Zhang X."/>
            <person name="Liu F."/>
        </authorList>
    </citation>
    <scope>NUCLEOTIDE SEQUENCE [LARGE SCALE GENOMIC DNA]</scope>
    <source>
        <strain evidence="2">cv. PA1801</strain>
    </source>
</reference>
<dbReference type="AlphaFoldDB" id="A0A5B6VKF8"/>
<dbReference type="PANTHER" id="PTHR46890:SF48">
    <property type="entry name" value="RNA-DIRECTED DNA POLYMERASE"/>
    <property type="match status" value="1"/>
</dbReference>
<gene>
    <name evidence="1" type="ORF">EPI10_015271</name>
</gene>
<keyword evidence="1" id="KW-0695">RNA-directed DNA polymerase</keyword>
<evidence type="ECO:0000313" key="1">
    <source>
        <dbReference type="EMBL" id="KAA3469488.1"/>
    </source>
</evidence>
<proteinExistence type="predicted"/>
<dbReference type="PANTHER" id="PTHR46890">
    <property type="entry name" value="NON-LTR RETROLELEMENT REVERSE TRANSCRIPTASE-LIKE PROTEIN-RELATED"/>
    <property type="match status" value="1"/>
</dbReference>
<organism evidence="1 2">
    <name type="scientific">Gossypium australe</name>
    <dbReference type="NCBI Taxonomy" id="47621"/>
    <lineage>
        <taxon>Eukaryota</taxon>
        <taxon>Viridiplantae</taxon>
        <taxon>Streptophyta</taxon>
        <taxon>Embryophyta</taxon>
        <taxon>Tracheophyta</taxon>
        <taxon>Spermatophyta</taxon>
        <taxon>Magnoliopsida</taxon>
        <taxon>eudicotyledons</taxon>
        <taxon>Gunneridae</taxon>
        <taxon>Pentapetalae</taxon>
        <taxon>rosids</taxon>
        <taxon>malvids</taxon>
        <taxon>Malvales</taxon>
        <taxon>Malvaceae</taxon>
        <taxon>Malvoideae</taxon>
        <taxon>Gossypium</taxon>
    </lineage>
</organism>
<keyword evidence="1" id="KW-0548">Nucleotidyltransferase</keyword>
<dbReference type="EMBL" id="SMMG02000006">
    <property type="protein sequence ID" value="KAA3469488.1"/>
    <property type="molecule type" value="Genomic_DNA"/>
</dbReference>
<dbReference type="OrthoDB" id="1934719at2759"/>
<comment type="caution">
    <text evidence="1">The sequence shown here is derived from an EMBL/GenBank/DDBJ whole genome shotgun (WGS) entry which is preliminary data.</text>
</comment>
<accession>A0A5B6VKF8</accession>